<dbReference type="EMBL" id="FQWL01000003">
    <property type="protein sequence ID" value="SHG77205.1"/>
    <property type="molecule type" value="Genomic_DNA"/>
</dbReference>
<evidence type="ECO:0000259" key="2">
    <source>
        <dbReference type="Pfam" id="PF03795"/>
    </source>
</evidence>
<dbReference type="PANTHER" id="PTHR35174:SF1">
    <property type="entry name" value="BLL0086 PROTEIN"/>
    <property type="match status" value="1"/>
</dbReference>
<protein>
    <submittedName>
        <fullName evidence="3">Uncharacterized conserved protein</fullName>
    </submittedName>
</protein>
<dbReference type="Pfam" id="PF03795">
    <property type="entry name" value="YCII"/>
    <property type="match status" value="1"/>
</dbReference>
<name>A0A1M5MIY9_9FLAO</name>
<gene>
    <name evidence="3" type="ORF">SAMN04488116_2473</name>
</gene>
<dbReference type="STRING" id="570519.SAMN04488116_2473"/>
<dbReference type="InterPro" id="IPR011008">
    <property type="entry name" value="Dimeric_a/b-barrel"/>
</dbReference>
<sequence>MSNLLRGLRHKDVTKYKPVQDYGHKLKPMSNFLYLFRGGHETYNQLSQEEKQAHMQVWGEWMGGLKEKGQLLDGLPLAEDGKVVHQKGELVTNGPYAEGAEVVGGYLIVVAKDIDEAVEMSKGCPIFDYDGSYVEVREILSMDGH</sequence>
<accession>A0A1M5MIY9</accession>
<dbReference type="InterPro" id="IPR005545">
    <property type="entry name" value="YCII"/>
</dbReference>
<evidence type="ECO:0000313" key="3">
    <source>
        <dbReference type="EMBL" id="SHG77205.1"/>
    </source>
</evidence>
<evidence type="ECO:0000256" key="1">
    <source>
        <dbReference type="ARBA" id="ARBA00007689"/>
    </source>
</evidence>
<feature type="domain" description="YCII-related" evidence="2">
    <location>
        <begin position="42"/>
        <end position="140"/>
    </location>
</feature>
<dbReference type="AlphaFoldDB" id="A0A1M5MIY9"/>
<dbReference type="SUPFAM" id="SSF54909">
    <property type="entry name" value="Dimeric alpha+beta barrel"/>
    <property type="match status" value="1"/>
</dbReference>
<dbReference type="Gene3D" id="3.30.70.1060">
    <property type="entry name" value="Dimeric alpha+beta barrel"/>
    <property type="match status" value="1"/>
</dbReference>
<keyword evidence="4" id="KW-1185">Reference proteome</keyword>
<evidence type="ECO:0000313" key="4">
    <source>
        <dbReference type="Proteomes" id="UP000184532"/>
    </source>
</evidence>
<dbReference type="PANTHER" id="PTHR35174">
    <property type="entry name" value="BLL7171 PROTEIN-RELATED"/>
    <property type="match status" value="1"/>
</dbReference>
<organism evidence="3 4">
    <name type="scientific">Flagellimonas flava</name>
    <dbReference type="NCBI Taxonomy" id="570519"/>
    <lineage>
        <taxon>Bacteria</taxon>
        <taxon>Pseudomonadati</taxon>
        <taxon>Bacteroidota</taxon>
        <taxon>Flavobacteriia</taxon>
        <taxon>Flavobacteriales</taxon>
        <taxon>Flavobacteriaceae</taxon>
        <taxon>Flagellimonas</taxon>
    </lineage>
</organism>
<comment type="similarity">
    <text evidence="1">Belongs to the YciI family.</text>
</comment>
<reference evidence="4" key="1">
    <citation type="submission" date="2016-11" db="EMBL/GenBank/DDBJ databases">
        <authorList>
            <person name="Varghese N."/>
            <person name="Submissions S."/>
        </authorList>
    </citation>
    <scope>NUCLEOTIDE SEQUENCE [LARGE SCALE GENOMIC DNA]</scope>
    <source>
        <strain evidence="4">DSM 22638</strain>
    </source>
</reference>
<proteinExistence type="inferred from homology"/>
<dbReference type="Proteomes" id="UP000184532">
    <property type="component" value="Unassembled WGS sequence"/>
</dbReference>